<sequence length="85" mass="10357">MENRTIEFKRRIITLFKTKVMLSLILGRYKKASKPNHPMDIYIEYYKKDPGFIKIARADRRELEEFNKKFVEKIKKEFDATNKKQ</sequence>
<organism evidence="1 2">
    <name type="scientific">Panagrolaimus sp. JU765</name>
    <dbReference type="NCBI Taxonomy" id="591449"/>
    <lineage>
        <taxon>Eukaryota</taxon>
        <taxon>Metazoa</taxon>
        <taxon>Ecdysozoa</taxon>
        <taxon>Nematoda</taxon>
        <taxon>Chromadorea</taxon>
        <taxon>Rhabditida</taxon>
        <taxon>Tylenchina</taxon>
        <taxon>Panagrolaimomorpha</taxon>
        <taxon>Panagrolaimoidea</taxon>
        <taxon>Panagrolaimidae</taxon>
        <taxon>Panagrolaimus</taxon>
    </lineage>
</organism>
<name>A0AC34R3F2_9BILA</name>
<reference evidence="2" key="1">
    <citation type="submission" date="2022-11" db="UniProtKB">
        <authorList>
            <consortium name="WormBaseParasite"/>
        </authorList>
    </citation>
    <scope>IDENTIFICATION</scope>
</reference>
<protein>
    <submittedName>
        <fullName evidence="2">Uncharacterized protein</fullName>
    </submittedName>
</protein>
<dbReference type="Proteomes" id="UP000887576">
    <property type="component" value="Unplaced"/>
</dbReference>
<dbReference type="WBParaSite" id="JU765_v2.g3036.t1">
    <property type="protein sequence ID" value="JU765_v2.g3036.t1"/>
    <property type="gene ID" value="JU765_v2.g3036"/>
</dbReference>
<accession>A0AC34R3F2</accession>
<proteinExistence type="predicted"/>
<evidence type="ECO:0000313" key="2">
    <source>
        <dbReference type="WBParaSite" id="JU765_v2.g3036.t1"/>
    </source>
</evidence>
<evidence type="ECO:0000313" key="1">
    <source>
        <dbReference type="Proteomes" id="UP000887576"/>
    </source>
</evidence>